<accession>A0AA37SH83</accession>
<reference evidence="2" key="1">
    <citation type="journal article" date="2019" name="Int. J. Syst. Evol. Microbiol.">
        <title>The Global Catalogue of Microorganisms (GCM) 10K type strain sequencing project: providing services to taxonomists for standard genome sequencing and annotation.</title>
        <authorList>
            <consortium name="The Broad Institute Genomics Platform"/>
            <consortium name="The Broad Institute Genome Sequencing Center for Infectious Disease"/>
            <person name="Wu L."/>
            <person name="Ma J."/>
        </authorList>
    </citation>
    <scope>NUCLEOTIDE SEQUENCE [LARGE SCALE GENOMIC DNA]</scope>
    <source>
        <strain evidence="2">NBRC 12467</strain>
    </source>
</reference>
<organism evidence="1 2">
    <name type="scientific">Gluconobacter sphaericus NBRC 12467</name>
    <dbReference type="NCBI Taxonomy" id="1307951"/>
    <lineage>
        <taxon>Bacteria</taxon>
        <taxon>Pseudomonadati</taxon>
        <taxon>Pseudomonadota</taxon>
        <taxon>Alphaproteobacteria</taxon>
        <taxon>Acetobacterales</taxon>
        <taxon>Acetobacteraceae</taxon>
        <taxon>Gluconobacter</taxon>
    </lineage>
</organism>
<dbReference type="AlphaFoldDB" id="A0AA37SH83"/>
<dbReference type="Proteomes" id="UP001156708">
    <property type="component" value="Unassembled WGS sequence"/>
</dbReference>
<proteinExistence type="predicted"/>
<gene>
    <name evidence="1" type="ORF">GCM10007872_25770</name>
</gene>
<evidence type="ECO:0000313" key="2">
    <source>
        <dbReference type="Proteomes" id="UP001156708"/>
    </source>
</evidence>
<keyword evidence="2" id="KW-1185">Reference proteome</keyword>
<comment type="caution">
    <text evidence="1">The sequence shown here is derived from an EMBL/GenBank/DDBJ whole genome shotgun (WGS) entry which is preliminary data.</text>
</comment>
<dbReference type="EMBL" id="BSNZ01000020">
    <property type="protein sequence ID" value="GLQ85667.1"/>
    <property type="molecule type" value="Genomic_DNA"/>
</dbReference>
<evidence type="ECO:0000313" key="1">
    <source>
        <dbReference type="EMBL" id="GLQ85667.1"/>
    </source>
</evidence>
<sequence length="78" mass="8226">MQQVIGPVFQAVDILQGVTTGNGITEMRSVSELVQVVANPSQLATQLTEFTADRSAAMVRQNGILQQCPDPVSGRGVA</sequence>
<protein>
    <submittedName>
        <fullName evidence="1">Uncharacterized protein</fullName>
    </submittedName>
</protein>
<name>A0AA37SH83_9PROT</name>